<evidence type="ECO:0000313" key="2">
    <source>
        <dbReference type="EMBL" id="APA87146.1"/>
    </source>
</evidence>
<evidence type="ECO:0000256" key="1">
    <source>
        <dbReference type="SAM" id="MobiDB-lite"/>
    </source>
</evidence>
<sequence>MHRADRVRTSWLTTPIASHRFLQRRVHRYTWLFETRHSRQVFVGTASSQRQRTPESPAASGYSH</sequence>
<dbReference type="EMBL" id="CP017562">
    <property type="protein sequence ID" value="APA89088.1"/>
    <property type="molecule type" value="Genomic_DNA"/>
</dbReference>
<reference evidence="2" key="1">
    <citation type="submission" date="2016-09" db="EMBL/GenBank/DDBJ databases">
        <title>The Complete Genome of Burkholderia sprentiae wsm5005.</title>
        <authorList>
            <person name="De Meyer S."/>
            <person name="Wang P."/>
            <person name="Terpolilli J."/>
        </authorList>
    </citation>
    <scope>NUCLEOTIDE SEQUENCE [LARGE SCALE GENOMIC DNA]</scope>
    <source>
        <strain evidence="2">WSM5005</strain>
    </source>
</reference>
<accession>A0A1I9YLG3</accession>
<dbReference type="AlphaFoldDB" id="A0A1I9YLG3"/>
<gene>
    <name evidence="2" type="ORF">BJG93_16450</name>
    <name evidence="3" type="ORF">BJG93_28035</name>
</gene>
<evidence type="ECO:0000313" key="3">
    <source>
        <dbReference type="EMBL" id="APA89088.1"/>
    </source>
</evidence>
<proteinExistence type="predicted"/>
<name>A0A1I9YLG3_9BURK</name>
<dbReference type="STRING" id="754502.BJG93_16450"/>
<feature type="region of interest" description="Disordered" evidence="1">
    <location>
        <begin position="43"/>
        <end position="64"/>
    </location>
</feature>
<dbReference type="EMBL" id="CP017562">
    <property type="protein sequence ID" value="APA87146.1"/>
    <property type="molecule type" value="Genomic_DNA"/>
</dbReference>
<protein>
    <submittedName>
        <fullName evidence="2">Uncharacterized protein</fullName>
    </submittedName>
</protein>
<organism evidence="2">
    <name type="scientific">Paraburkholderia sprentiae WSM5005</name>
    <dbReference type="NCBI Taxonomy" id="754502"/>
    <lineage>
        <taxon>Bacteria</taxon>
        <taxon>Pseudomonadati</taxon>
        <taxon>Pseudomonadota</taxon>
        <taxon>Betaproteobacteria</taxon>
        <taxon>Burkholderiales</taxon>
        <taxon>Burkholderiaceae</taxon>
        <taxon>Paraburkholderia</taxon>
    </lineage>
</organism>